<keyword evidence="1" id="KW-0472">Membrane</keyword>
<proteinExistence type="predicted"/>
<dbReference type="EMBL" id="HBUF01049330">
    <property type="protein sequence ID" value="CAG6621112.1"/>
    <property type="molecule type" value="Transcribed_RNA"/>
</dbReference>
<accession>A0A8D8PZP6</accession>
<reference evidence="2" key="1">
    <citation type="submission" date="2021-05" db="EMBL/GenBank/DDBJ databases">
        <authorList>
            <person name="Alioto T."/>
            <person name="Alioto T."/>
            <person name="Gomez Garrido J."/>
        </authorList>
    </citation>
    <scope>NUCLEOTIDE SEQUENCE</scope>
</reference>
<keyword evidence="1" id="KW-1133">Transmembrane helix</keyword>
<keyword evidence="1" id="KW-0812">Transmembrane</keyword>
<dbReference type="EMBL" id="HBUF01377025">
    <property type="protein sequence ID" value="CAG6728743.1"/>
    <property type="molecule type" value="Transcribed_RNA"/>
</dbReference>
<evidence type="ECO:0000313" key="2">
    <source>
        <dbReference type="EMBL" id="CAG6621112.1"/>
    </source>
</evidence>
<evidence type="ECO:0000256" key="1">
    <source>
        <dbReference type="SAM" id="Phobius"/>
    </source>
</evidence>
<organism evidence="2">
    <name type="scientific">Cacopsylla melanoneura</name>
    <dbReference type="NCBI Taxonomy" id="428564"/>
    <lineage>
        <taxon>Eukaryota</taxon>
        <taxon>Metazoa</taxon>
        <taxon>Ecdysozoa</taxon>
        <taxon>Arthropoda</taxon>
        <taxon>Hexapoda</taxon>
        <taxon>Insecta</taxon>
        <taxon>Pterygota</taxon>
        <taxon>Neoptera</taxon>
        <taxon>Paraneoptera</taxon>
        <taxon>Hemiptera</taxon>
        <taxon>Sternorrhyncha</taxon>
        <taxon>Psylloidea</taxon>
        <taxon>Psyllidae</taxon>
        <taxon>Psyllinae</taxon>
        <taxon>Cacopsylla</taxon>
    </lineage>
</organism>
<feature type="transmembrane region" description="Helical" evidence="1">
    <location>
        <begin position="84"/>
        <end position="105"/>
    </location>
</feature>
<protein>
    <submittedName>
        <fullName evidence="2">Uncharacterized protein</fullName>
    </submittedName>
</protein>
<dbReference type="AlphaFoldDB" id="A0A8D8PZP6"/>
<dbReference type="EMBL" id="HBUF01377024">
    <property type="protein sequence ID" value="CAG6728741.1"/>
    <property type="molecule type" value="Transcribed_RNA"/>
</dbReference>
<sequence>MKLKFETFLIKHVKDHQVQLQNLMKIKNFGAMYVQQNFNMRNIWFCMFQESMSEIRSMLKMKTHLAWTKIFLIQLQLKKNLMKVVPLQVIQVSPFLIIFIIYKVMV</sequence>
<name>A0A8D8PZP6_9HEMI</name>
<dbReference type="EMBL" id="HBUF01377023">
    <property type="protein sequence ID" value="CAG6728739.1"/>
    <property type="molecule type" value="Transcribed_RNA"/>
</dbReference>